<evidence type="ECO:0000256" key="3">
    <source>
        <dbReference type="ARBA" id="ARBA00023125"/>
    </source>
</evidence>
<keyword evidence="3" id="KW-0238">DNA-binding</keyword>
<dbReference type="EMBL" id="AZGE01000022">
    <property type="protein sequence ID" value="KRM14729.1"/>
    <property type="molecule type" value="Genomic_DNA"/>
</dbReference>
<dbReference type="CDD" id="cd05466">
    <property type="entry name" value="PBP2_LTTR_substrate"/>
    <property type="match status" value="1"/>
</dbReference>
<comment type="caution">
    <text evidence="6">The sequence shown here is derived from an EMBL/GenBank/DDBJ whole genome shotgun (WGS) entry which is preliminary data.</text>
</comment>
<dbReference type="GO" id="GO:0000976">
    <property type="term" value="F:transcription cis-regulatory region binding"/>
    <property type="evidence" value="ECO:0007669"/>
    <property type="project" value="TreeGrafter"/>
</dbReference>
<proteinExistence type="inferred from homology"/>
<dbReference type="PANTHER" id="PTHR30126">
    <property type="entry name" value="HTH-TYPE TRANSCRIPTIONAL REGULATOR"/>
    <property type="match status" value="1"/>
</dbReference>
<dbReference type="AlphaFoldDB" id="A0A0R1WG70"/>
<dbReference type="PRINTS" id="PR00039">
    <property type="entry name" value="HTHLYSR"/>
</dbReference>
<feature type="domain" description="HTH lysR-type" evidence="5">
    <location>
        <begin position="4"/>
        <end position="61"/>
    </location>
</feature>
<evidence type="ECO:0000256" key="1">
    <source>
        <dbReference type="ARBA" id="ARBA00009437"/>
    </source>
</evidence>
<dbReference type="FunFam" id="1.10.10.10:FF:000001">
    <property type="entry name" value="LysR family transcriptional regulator"/>
    <property type="match status" value="1"/>
</dbReference>
<dbReference type="GO" id="GO:0003700">
    <property type="term" value="F:DNA-binding transcription factor activity"/>
    <property type="evidence" value="ECO:0007669"/>
    <property type="project" value="InterPro"/>
</dbReference>
<dbReference type="Pfam" id="PF00126">
    <property type="entry name" value="HTH_1"/>
    <property type="match status" value="1"/>
</dbReference>
<gene>
    <name evidence="6" type="ORF">FC49_GL000959</name>
</gene>
<dbReference type="Gene3D" id="1.10.10.10">
    <property type="entry name" value="Winged helix-like DNA-binding domain superfamily/Winged helix DNA-binding domain"/>
    <property type="match status" value="1"/>
</dbReference>
<evidence type="ECO:0000313" key="7">
    <source>
        <dbReference type="Proteomes" id="UP000050973"/>
    </source>
</evidence>
<dbReference type="PROSITE" id="PS50931">
    <property type="entry name" value="HTH_LYSR"/>
    <property type="match status" value="1"/>
</dbReference>
<dbReference type="Pfam" id="PF03466">
    <property type="entry name" value="LysR_substrate"/>
    <property type="match status" value="1"/>
</dbReference>
<keyword evidence="2" id="KW-0805">Transcription regulation</keyword>
<sequence>MDNLNIDLIRTFLIVSRLRSFSRASNYLYIDQSTVSKKIRQLEEWYGAPLFVRTARGVEPTIAGRNFAQHANQLLADFTALRQPAPLDWSSLRVGAFDNIAAYLFPDFFARHLADLNQLKIENEGVKLVDLFNAGDLDLVIINGSLSTAISGEYVKRCLKKETMCVLSRRPALTAMGTVTQLADLRGQDLLLAPDYCPVTQEILRQRELFRHIRQVDYTATMLQLILQTDYLTILPAGMVAHLMLTTPELAGASLPDLPRRAVTAFAREQAVLDKVVAELLGDAKEA</sequence>
<reference evidence="6 7" key="1">
    <citation type="journal article" date="2015" name="Genome Announc.">
        <title>Expanding the biotechnology potential of lactobacilli through comparative genomics of 213 strains and associated genera.</title>
        <authorList>
            <person name="Sun Z."/>
            <person name="Harris H.M."/>
            <person name="McCann A."/>
            <person name="Guo C."/>
            <person name="Argimon S."/>
            <person name="Zhang W."/>
            <person name="Yang X."/>
            <person name="Jeffery I.B."/>
            <person name="Cooney J.C."/>
            <person name="Kagawa T.F."/>
            <person name="Liu W."/>
            <person name="Song Y."/>
            <person name="Salvetti E."/>
            <person name="Wrobel A."/>
            <person name="Rasinkangas P."/>
            <person name="Parkhill J."/>
            <person name="Rea M.C."/>
            <person name="O'Sullivan O."/>
            <person name="Ritari J."/>
            <person name="Douillard F.P."/>
            <person name="Paul Ross R."/>
            <person name="Yang R."/>
            <person name="Briner A.E."/>
            <person name="Felis G.E."/>
            <person name="de Vos W.M."/>
            <person name="Barrangou R."/>
            <person name="Klaenhammer T.R."/>
            <person name="Caufield P.W."/>
            <person name="Cui Y."/>
            <person name="Zhang H."/>
            <person name="O'Toole P.W."/>
        </authorList>
    </citation>
    <scope>NUCLEOTIDE SEQUENCE [LARGE SCALE GENOMIC DNA]</scope>
    <source>
        <strain evidence="6 7">DSM 4864</strain>
    </source>
</reference>
<dbReference type="InterPro" id="IPR036388">
    <property type="entry name" value="WH-like_DNA-bd_sf"/>
</dbReference>
<accession>A0A0R1WG70</accession>
<dbReference type="InterPro" id="IPR036390">
    <property type="entry name" value="WH_DNA-bd_sf"/>
</dbReference>
<evidence type="ECO:0000256" key="2">
    <source>
        <dbReference type="ARBA" id="ARBA00023015"/>
    </source>
</evidence>
<dbReference type="RefSeq" id="WP_056984676.1">
    <property type="nucleotide sequence ID" value="NZ_AZGE01000022.1"/>
</dbReference>
<comment type="similarity">
    <text evidence="1">Belongs to the LysR transcriptional regulatory family.</text>
</comment>
<dbReference type="PANTHER" id="PTHR30126:SF40">
    <property type="entry name" value="HTH-TYPE TRANSCRIPTIONAL REGULATOR GLTR"/>
    <property type="match status" value="1"/>
</dbReference>
<organism evidence="6 7">
    <name type="scientific">Limosilactobacillus oris DSM 4864</name>
    <dbReference type="NCBI Taxonomy" id="1423779"/>
    <lineage>
        <taxon>Bacteria</taxon>
        <taxon>Bacillati</taxon>
        <taxon>Bacillota</taxon>
        <taxon>Bacilli</taxon>
        <taxon>Lactobacillales</taxon>
        <taxon>Lactobacillaceae</taxon>
        <taxon>Limosilactobacillus</taxon>
    </lineage>
</organism>
<keyword evidence="4" id="KW-0804">Transcription</keyword>
<dbReference type="SUPFAM" id="SSF46785">
    <property type="entry name" value="Winged helix' DNA-binding domain"/>
    <property type="match status" value="1"/>
</dbReference>
<dbReference type="Gene3D" id="3.40.190.10">
    <property type="entry name" value="Periplasmic binding protein-like II"/>
    <property type="match status" value="2"/>
</dbReference>
<dbReference type="Proteomes" id="UP000050973">
    <property type="component" value="Unassembled WGS sequence"/>
</dbReference>
<evidence type="ECO:0000259" key="5">
    <source>
        <dbReference type="PROSITE" id="PS50931"/>
    </source>
</evidence>
<evidence type="ECO:0000256" key="4">
    <source>
        <dbReference type="ARBA" id="ARBA00023163"/>
    </source>
</evidence>
<protein>
    <submittedName>
        <fullName evidence="6">Transcriptional regulator, lysr family</fullName>
    </submittedName>
</protein>
<dbReference type="InterPro" id="IPR005119">
    <property type="entry name" value="LysR_subst-bd"/>
</dbReference>
<name>A0A0R1WG70_9LACO</name>
<dbReference type="InterPro" id="IPR000847">
    <property type="entry name" value="LysR_HTH_N"/>
</dbReference>
<dbReference type="SUPFAM" id="SSF53850">
    <property type="entry name" value="Periplasmic binding protein-like II"/>
    <property type="match status" value="1"/>
</dbReference>
<evidence type="ECO:0000313" key="6">
    <source>
        <dbReference type="EMBL" id="KRM14729.1"/>
    </source>
</evidence>
<dbReference type="PATRIC" id="fig|1423779.3.peg.980"/>